<feature type="region of interest" description="Disordered" evidence="1">
    <location>
        <begin position="177"/>
        <end position="216"/>
    </location>
</feature>
<sequence length="216" mass="21742">MIGGAVADFGTGSTGHGCDGRGAVTTSHRSLRGPNSGIDVSLSTTSPASFCSHSDSSFLDMRQPALPLDSVARLLTTTSSSSFACSSLSGCRNSSSSKDTLVITTTASSTSFAARCPLTTGHYTLPSPAFFDAVVPLLESGKPDDLILQPISSIISTVTSSSPASLLADQLSASPGSSNLASIGHPNSMHSGISTANGQSGVEIVPSGDDIPTYPS</sequence>
<dbReference type="AlphaFoldDB" id="A0A3S5B271"/>
<comment type="caution">
    <text evidence="2">The sequence shown here is derived from an EMBL/GenBank/DDBJ whole genome shotgun (WGS) entry which is preliminary data.</text>
</comment>
<protein>
    <submittedName>
        <fullName evidence="2">Uncharacterized protein</fullName>
    </submittedName>
</protein>
<gene>
    <name evidence="2" type="ORF">PXEA_LOCUS4579</name>
</gene>
<feature type="region of interest" description="Disordered" evidence="1">
    <location>
        <begin position="18"/>
        <end position="37"/>
    </location>
</feature>
<evidence type="ECO:0000313" key="2">
    <source>
        <dbReference type="EMBL" id="VEL11139.1"/>
    </source>
</evidence>
<dbReference type="EMBL" id="CAAALY010010941">
    <property type="protein sequence ID" value="VEL11139.1"/>
    <property type="molecule type" value="Genomic_DNA"/>
</dbReference>
<organism evidence="2 3">
    <name type="scientific">Protopolystoma xenopodis</name>
    <dbReference type="NCBI Taxonomy" id="117903"/>
    <lineage>
        <taxon>Eukaryota</taxon>
        <taxon>Metazoa</taxon>
        <taxon>Spiralia</taxon>
        <taxon>Lophotrochozoa</taxon>
        <taxon>Platyhelminthes</taxon>
        <taxon>Monogenea</taxon>
        <taxon>Polyopisthocotylea</taxon>
        <taxon>Polystomatidea</taxon>
        <taxon>Polystomatidae</taxon>
        <taxon>Protopolystoma</taxon>
    </lineage>
</organism>
<reference evidence="2" key="1">
    <citation type="submission" date="2018-11" db="EMBL/GenBank/DDBJ databases">
        <authorList>
            <consortium name="Pathogen Informatics"/>
        </authorList>
    </citation>
    <scope>NUCLEOTIDE SEQUENCE</scope>
</reference>
<name>A0A3S5B271_9PLAT</name>
<feature type="compositionally biased region" description="Polar residues" evidence="1">
    <location>
        <begin position="188"/>
        <end position="200"/>
    </location>
</feature>
<evidence type="ECO:0000256" key="1">
    <source>
        <dbReference type="SAM" id="MobiDB-lite"/>
    </source>
</evidence>
<evidence type="ECO:0000313" key="3">
    <source>
        <dbReference type="Proteomes" id="UP000784294"/>
    </source>
</evidence>
<keyword evidence="3" id="KW-1185">Reference proteome</keyword>
<accession>A0A3S5B271</accession>
<dbReference type="Proteomes" id="UP000784294">
    <property type="component" value="Unassembled WGS sequence"/>
</dbReference>
<proteinExistence type="predicted"/>